<dbReference type="Proteomes" id="UP000310200">
    <property type="component" value="Unassembled WGS sequence"/>
</dbReference>
<sequence length="71" mass="8882">MPILTFYHKRSGTCFQMSDRHFIMYHQNLKDHLKKYQKENYQIFIEINLMNVDKLDLYRRNERKLARTLMN</sequence>
<evidence type="ECO:0000313" key="1">
    <source>
        <dbReference type="EMBL" id="TGZ52450.1"/>
    </source>
</evidence>
<keyword evidence="2" id="KW-1185">Reference proteome</keyword>
<protein>
    <submittedName>
        <fullName evidence="1">Uncharacterized protein</fullName>
    </submittedName>
</protein>
<reference evidence="1 2" key="1">
    <citation type="journal article" date="2019" name="Philos. Trans. R. Soc. Lond., B, Biol. Sci.">
        <title>Ant behaviour and brain gene expression of defending hosts depend on the ecological success of the intruding social parasite.</title>
        <authorList>
            <person name="Kaur R."/>
            <person name="Stoldt M."/>
            <person name="Jongepier E."/>
            <person name="Feldmeyer B."/>
            <person name="Menzel F."/>
            <person name="Bornberg-Bauer E."/>
            <person name="Foitzik S."/>
        </authorList>
    </citation>
    <scope>NUCLEOTIDE SEQUENCE [LARGE SCALE GENOMIC DNA]</scope>
    <source>
        <tissue evidence="1">Whole body</tissue>
    </source>
</reference>
<evidence type="ECO:0000313" key="2">
    <source>
        <dbReference type="Proteomes" id="UP000310200"/>
    </source>
</evidence>
<proteinExistence type="predicted"/>
<accession>A0A4S2KRV7</accession>
<name>A0A4S2KRV7_9HYME</name>
<dbReference type="AlphaFoldDB" id="A0A4S2KRV7"/>
<comment type="caution">
    <text evidence="1">The sequence shown here is derived from an EMBL/GenBank/DDBJ whole genome shotgun (WGS) entry which is preliminary data.</text>
</comment>
<dbReference type="EMBL" id="QBLH01001268">
    <property type="protein sequence ID" value="TGZ52450.1"/>
    <property type="molecule type" value="Genomic_DNA"/>
</dbReference>
<organism evidence="1 2">
    <name type="scientific">Temnothorax longispinosus</name>
    <dbReference type="NCBI Taxonomy" id="300112"/>
    <lineage>
        <taxon>Eukaryota</taxon>
        <taxon>Metazoa</taxon>
        <taxon>Ecdysozoa</taxon>
        <taxon>Arthropoda</taxon>
        <taxon>Hexapoda</taxon>
        <taxon>Insecta</taxon>
        <taxon>Pterygota</taxon>
        <taxon>Neoptera</taxon>
        <taxon>Endopterygota</taxon>
        <taxon>Hymenoptera</taxon>
        <taxon>Apocrita</taxon>
        <taxon>Aculeata</taxon>
        <taxon>Formicoidea</taxon>
        <taxon>Formicidae</taxon>
        <taxon>Myrmicinae</taxon>
        <taxon>Temnothorax</taxon>
    </lineage>
</organism>
<gene>
    <name evidence="1" type="ORF">DBV15_12763</name>
</gene>